<feature type="transmembrane region" description="Helical" evidence="8">
    <location>
        <begin position="131"/>
        <end position="153"/>
    </location>
</feature>
<feature type="transmembrane region" description="Helical" evidence="8">
    <location>
        <begin position="86"/>
        <end position="105"/>
    </location>
</feature>
<keyword evidence="5 8" id="KW-0812">Transmembrane</keyword>
<keyword evidence="6 8" id="KW-1133">Transmembrane helix</keyword>
<proteinExistence type="predicted"/>
<keyword evidence="7 8" id="KW-0472">Membrane</keyword>
<evidence type="ECO:0000256" key="2">
    <source>
        <dbReference type="ARBA" id="ARBA00022448"/>
    </source>
</evidence>
<dbReference type="PANTHER" id="PTHR33362:SF7">
    <property type="entry name" value="SLL1103 PROTEIN"/>
    <property type="match status" value="1"/>
</dbReference>
<evidence type="ECO:0000259" key="9">
    <source>
        <dbReference type="Pfam" id="PF04290"/>
    </source>
</evidence>
<feature type="transmembrane region" description="Helical" evidence="8">
    <location>
        <begin position="191"/>
        <end position="221"/>
    </location>
</feature>
<evidence type="ECO:0000256" key="5">
    <source>
        <dbReference type="ARBA" id="ARBA00022692"/>
    </source>
</evidence>
<feature type="transmembrane region" description="Helical" evidence="8">
    <location>
        <begin position="165"/>
        <end position="185"/>
    </location>
</feature>
<reference evidence="11" key="1">
    <citation type="submission" date="2016-10" db="EMBL/GenBank/DDBJ databases">
        <authorList>
            <person name="de Groot N.N."/>
        </authorList>
    </citation>
    <scope>NUCLEOTIDE SEQUENCE</scope>
</reference>
<evidence type="ECO:0000256" key="4">
    <source>
        <dbReference type="ARBA" id="ARBA00022519"/>
    </source>
</evidence>
<feature type="transmembrane region" description="Helical" evidence="8">
    <location>
        <begin position="325"/>
        <end position="349"/>
    </location>
</feature>
<dbReference type="NCBIfam" id="TIGR00786">
    <property type="entry name" value="dctM"/>
    <property type="match status" value="1"/>
</dbReference>
<organism evidence="11">
    <name type="scientific">hydrothermal vent metagenome</name>
    <dbReference type="NCBI Taxonomy" id="652676"/>
    <lineage>
        <taxon>unclassified sequences</taxon>
        <taxon>metagenomes</taxon>
        <taxon>ecological metagenomes</taxon>
    </lineage>
</organism>
<feature type="domain" description="Tripartite ATP-independent periplasmic transporters DctQ component" evidence="9">
    <location>
        <begin position="23"/>
        <end position="157"/>
    </location>
</feature>
<dbReference type="GO" id="GO:0022857">
    <property type="term" value="F:transmembrane transporter activity"/>
    <property type="evidence" value="ECO:0007669"/>
    <property type="project" value="TreeGrafter"/>
</dbReference>
<feature type="transmembrane region" description="Helical" evidence="8">
    <location>
        <begin position="594"/>
        <end position="615"/>
    </location>
</feature>
<dbReference type="GO" id="GO:0005886">
    <property type="term" value="C:plasma membrane"/>
    <property type="evidence" value="ECO:0007669"/>
    <property type="project" value="UniProtKB-SubCell"/>
</dbReference>
<feature type="transmembrane region" description="Helical" evidence="8">
    <location>
        <begin position="548"/>
        <end position="574"/>
    </location>
</feature>
<dbReference type="Pfam" id="PF06808">
    <property type="entry name" value="DctM"/>
    <property type="match status" value="1"/>
</dbReference>
<dbReference type="InterPro" id="IPR004681">
    <property type="entry name" value="TRAP_DctM"/>
</dbReference>
<dbReference type="PANTHER" id="PTHR33362">
    <property type="entry name" value="SIALIC ACID TRAP TRANSPORTER PERMEASE PROTEIN SIAT-RELATED"/>
    <property type="match status" value="1"/>
</dbReference>
<evidence type="ECO:0000256" key="7">
    <source>
        <dbReference type="ARBA" id="ARBA00023136"/>
    </source>
</evidence>
<evidence type="ECO:0000256" key="3">
    <source>
        <dbReference type="ARBA" id="ARBA00022475"/>
    </source>
</evidence>
<comment type="subcellular location">
    <subcellularLocation>
        <location evidence="1">Cell inner membrane</location>
        <topology evidence="1">Multi-pass membrane protein</topology>
    </subcellularLocation>
</comment>
<keyword evidence="2" id="KW-0813">Transport</keyword>
<dbReference type="AlphaFoldDB" id="A0A1W1CJM1"/>
<evidence type="ECO:0000256" key="8">
    <source>
        <dbReference type="SAM" id="Phobius"/>
    </source>
</evidence>
<keyword evidence="4" id="KW-0997">Cell inner membrane</keyword>
<sequence length="617" mass="67917">MTYTIDTLTKKIGFFTAILALILALLVGYDATVRYLFSEGSIALQEVEWHIFDIVFLLGLSYALKHDKHVRVDIFFANYSTETQSIVQILSMLVLLIPFSLFFLTGSFDMTVQSFIQNEISSDPGGLTHRYLIKGVLFLAFVLLVLQAISEIIKAYRKLKSKRRLFISLAIVTLFFILSSLNLPFLLDPLWLMFLLTLFLLMSGFQVAFVFAGVALFFALISDEMGLHVLEMLPYRVYGIMGNVTLMAVPLFILMGLILEKSKMAEDLLFSMGQLFGRVRGGLAISVVVVGAILAASTGIVGASVVMMSLIALPLMLKYKYSPELATGAIASSGTLGQIIPPSIVLIILGDQMHLSVGDLFKAAVVPGLILIILYILYILIYAHFDKSVAPAIESDEDYGKMMIKALKLITPPLLLIIAVLGSIFAGVASPTESAAFGVIGALLLAFYNRQLSFKLLRYASIETVKLTSMIFMILIGATAFSLVFNELGGDIMAMEFFRGDLGDKWTFILIAMLVIFLLGFFIDFIEIAFVVVPILVPIVHAFGIDPVWFAILIALNLQASFLTPPFGFALFYLKGASGNMVTTGQIYRGVIPFIGLQLLALLIIVLFPDLIYIFGR</sequence>
<keyword evidence="3" id="KW-1003">Cell membrane</keyword>
<dbReference type="EMBL" id="FPHE01000148">
    <property type="protein sequence ID" value="SFV65969.1"/>
    <property type="molecule type" value="Genomic_DNA"/>
</dbReference>
<gene>
    <name evidence="11" type="ORF">MNB_SV-12-856</name>
</gene>
<feature type="transmembrane region" description="Helical" evidence="8">
    <location>
        <begin position="406"/>
        <end position="429"/>
    </location>
</feature>
<dbReference type="Pfam" id="PF04290">
    <property type="entry name" value="DctQ"/>
    <property type="match status" value="1"/>
</dbReference>
<protein>
    <submittedName>
        <fullName evidence="11">TrapT dctQ-M fusion permease, dicarboxylate transport</fullName>
    </submittedName>
</protein>
<evidence type="ECO:0000256" key="6">
    <source>
        <dbReference type="ARBA" id="ARBA00022989"/>
    </source>
</evidence>
<dbReference type="InterPro" id="IPR055348">
    <property type="entry name" value="DctQ"/>
</dbReference>
<evidence type="ECO:0000256" key="1">
    <source>
        <dbReference type="ARBA" id="ARBA00004429"/>
    </source>
</evidence>
<evidence type="ECO:0000259" key="10">
    <source>
        <dbReference type="Pfam" id="PF06808"/>
    </source>
</evidence>
<feature type="transmembrane region" description="Helical" evidence="8">
    <location>
        <begin position="283"/>
        <end position="313"/>
    </location>
</feature>
<feature type="transmembrane region" description="Helical" evidence="8">
    <location>
        <begin position="49"/>
        <end position="65"/>
    </location>
</feature>
<feature type="transmembrane region" description="Helical" evidence="8">
    <location>
        <begin position="361"/>
        <end position="385"/>
    </location>
</feature>
<name>A0A1W1CJM1_9ZZZZ</name>
<feature type="transmembrane region" description="Helical" evidence="8">
    <location>
        <begin position="464"/>
        <end position="486"/>
    </location>
</feature>
<feature type="transmembrane region" description="Helical" evidence="8">
    <location>
        <begin position="233"/>
        <end position="259"/>
    </location>
</feature>
<dbReference type="InterPro" id="IPR010656">
    <property type="entry name" value="DctM"/>
</dbReference>
<evidence type="ECO:0000313" key="11">
    <source>
        <dbReference type="EMBL" id="SFV65969.1"/>
    </source>
</evidence>
<feature type="domain" description="TRAP C4-dicarboxylate transport system permease DctM subunit" evidence="10">
    <location>
        <begin position="197"/>
        <end position="610"/>
    </location>
</feature>
<feature type="transmembrane region" description="Helical" evidence="8">
    <location>
        <begin position="435"/>
        <end position="452"/>
    </location>
</feature>
<feature type="transmembrane region" description="Helical" evidence="8">
    <location>
        <begin position="506"/>
        <end position="536"/>
    </location>
</feature>
<feature type="transmembrane region" description="Helical" evidence="8">
    <location>
        <begin position="12"/>
        <end position="29"/>
    </location>
</feature>
<accession>A0A1W1CJM1</accession>